<organism evidence="4 5">
    <name type="scientific">Hypsizygus marmoreus</name>
    <name type="common">White beech mushroom</name>
    <name type="synonym">Agaricus marmoreus</name>
    <dbReference type="NCBI Taxonomy" id="39966"/>
    <lineage>
        <taxon>Eukaryota</taxon>
        <taxon>Fungi</taxon>
        <taxon>Dikarya</taxon>
        <taxon>Basidiomycota</taxon>
        <taxon>Agaricomycotina</taxon>
        <taxon>Agaricomycetes</taxon>
        <taxon>Agaricomycetidae</taxon>
        <taxon>Agaricales</taxon>
        <taxon>Tricholomatineae</taxon>
        <taxon>Lyophyllaceae</taxon>
        <taxon>Hypsizygus</taxon>
    </lineage>
</organism>
<dbReference type="InterPro" id="IPR005135">
    <property type="entry name" value="Endo/exonuclease/phosphatase"/>
</dbReference>
<dbReference type="PANTHER" id="PTHR33481:SF1">
    <property type="entry name" value="ENDONUCLEASE_EXONUCLEASE_PHOSPHATASE DOMAIN-CONTAINING PROTEIN-RELATED"/>
    <property type="match status" value="1"/>
</dbReference>
<dbReference type="Pfam" id="PF14529">
    <property type="entry name" value="Exo_endo_phos_2"/>
    <property type="match status" value="1"/>
</dbReference>
<evidence type="ECO:0000256" key="1">
    <source>
        <dbReference type="SAM" id="MobiDB-lite"/>
    </source>
</evidence>
<dbReference type="Pfam" id="PF00078">
    <property type="entry name" value="RVT_1"/>
    <property type="match status" value="1"/>
</dbReference>
<keyword evidence="5" id="KW-1185">Reference proteome</keyword>
<name>A0A369K8T2_HYPMA</name>
<sequence>MAYVKTRTDFSVTLRSDLAKDLDIQILDIEQANFPTTTIVNIYSQPRAKGSIARRHDASVRLQHLHLPQGDPVVITGDWNQHHPDWSTSNRPPSSKTRQLVDWLRESGYTLLNEKGITTYIEHRDRGAATVLDLTFANPAAIALDITKEWTVDEDLGCGSDHHALRWIIDHGSVEIENLTGSKYNFKDADPREWKEAFTNELSKQQDRWRELADLNQARSPDELDNDVRLLTDAMKSATTVAVSEKKPSAKAKPWWTESLSDASSERITLRKQQQAHKQRWGAQCEVINRSLRKATNYFRRLFKHERREWITKTLEDAMPDDIWGFRNWSKGSRNYPSPAIKRQNQEPAIRHEDKCDALRDVLFQPPPPLNNNDPPDLTEPQHHDKEHVLLTRTEVREAIYRHSTKKAPGESQQTFSTVRWAWEASENIIFALMHHCVQTGHHPRLWRKAIAVALRKPNKPDYSEPRAYRLIQLLECLGKVLEGIVARRLSHFVGRGDLVPPNQFGGRPNSCTNDALLTHIEDIQAAHNHGKVTSVLTFDISGYFDNVNHPRLLRELRRKGIPLPLVKWVASFLSDREASVCLDGHRGV</sequence>
<dbReference type="Proteomes" id="UP000076154">
    <property type="component" value="Unassembled WGS sequence"/>
</dbReference>
<dbReference type="AlphaFoldDB" id="A0A369K8T2"/>
<dbReference type="InterPro" id="IPR000477">
    <property type="entry name" value="RT_dom"/>
</dbReference>
<evidence type="ECO:0000259" key="2">
    <source>
        <dbReference type="Pfam" id="PF00078"/>
    </source>
</evidence>
<gene>
    <name evidence="4" type="ORF">Hypma_013755</name>
</gene>
<protein>
    <recommendedName>
        <fullName evidence="6">Reverse transcriptase domain-containing protein</fullName>
    </recommendedName>
</protein>
<accession>A0A369K8T2</accession>
<dbReference type="SUPFAM" id="SSF56219">
    <property type="entry name" value="DNase I-like"/>
    <property type="match status" value="1"/>
</dbReference>
<evidence type="ECO:0000259" key="3">
    <source>
        <dbReference type="Pfam" id="PF14529"/>
    </source>
</evidence>
<evidence type="ECO:0000313" key="4">
    <source>
        <dbReference type="EMBL" id="RDB29972.1"/>
    </source>
</evidence>
<comment type="caution">
    <text evidence="4">The sequence shown here is derived from an EMBL/GenBank/DDBJ whole genome shotgun (WGS) entry which is preliminary data.</text>
</comment>
<feature type="domain" description="Endonuclease/exonuclease/phosphatase" evidence="3">
    <location>
        <begin position="38"/>
        <end position="164"/>
    </location>
</feature>
<dbReference type="InterPro" id="IPR036691">
    <property type="entry name" value="Endo/exonu/phosph_ase_sf"/>
</dbReference>
<dbReference type="OrthoDB" id="2855870at2759"/>
<dbReference type="STRING" id="39966.A0A369K8T2"/>
<dbReference type="EMBL" id="LUEZ02000009">
    <property type="protein sequence ID" value="RDB29972.1"/>
    <property type="molecule type" value="Genomic_DNA"/>
</dbReference>
<dbReference type="Gene3D" id="3.60.10.10">
    <property type="entry name" value="Endonuclease/exonuclease/phosphatase"/>
    <property type="match status" value="1"/>
</dbReference>
<evidence type="ECO:0000313" key="5">
    <source>
        <dbReference type="Proteomes" id="UP000076154"/>
    </source>
</evidence>
<proteinExistence type="predicted"/>
<evidence type="ECO:0008006" key="6">
    <source>
        <dbReference type="Google" id="ProtNLM"/>
    </source>
</evidence>
<dbReference type="SUPFAM" id="SSF56672">
    <property type="entry name" value="DNA/RNA polymerases"/>
    <property type="match status" value="1"/>
</dbReference>
<feature type="region of interest" description="Disordered" evidence="1">
    <location>
        <begin position="362"/>
        <end position="383"/>
    </location>
</feature>
<dbReference type="InParanoid" id="A0A369K8T2"/>
<dbReference type="InterPro" id="IPR043502">
    <property type="entry name" value="DNA/RNA_pol_sf"/>
</dbReference>
<reference evidence="4" key="1">
    <citation type="submission" date="2018-04" db="EMBL/GenBank/DDBJ databases">
        <title>Whole genome sequencing of Hypsizygus marmoreus.</title>
        <authorList>
            <person name="Choi I.-G."/>
            <person name="Min B."/>
            <person name="Kim J.-G."/>
            <person name="Kim S."/>
            <person name="Oh Y.-L."/>
            <person name="Kong W.-S."/>
            <person name="Park H."/>
            <person name="Jeong J."/>
            <person name="Song E.-S."/>
        </authorList>
    </citation>
    <scope>NUCLEOTIDE SEQUENCE [LARGE SCALE GENOMIC DNA]</scope>
    <source>
        <strain evidence="4">51987-8</strain>
    </source>
</reference>
<feature type="domain" description="Reverse transcriptase" evidence="2">
    <location>
        <begin position="460"/>
        <end position="577"/>
    </location>
</feature>
<dbReference type="PANTHER" id="PTHR33481">
    <property type="entry name" value="REVERSE TRANSCRIPTASE"/>
    <property type="match status" value="1"/>
</dbReference>
<dbReference type="GO" id="GO:0003824">
    <property type="term" value="F:catalytic activity"/>
    <property type="evidence" value="ECO:0007669"/>
    <property type="project" value="InterPro"/>
</dbReference>